<evidence type="ECO:0000313" key="5">
    <source>
        <dbReference type="RefSeq" id="XP_015953026.1"/>
    </source>
</evidence>
<dbReference type="Gene3D" id="3.80.10.10">
    <property type="entry name" value="Ribonuclease Inhibitor"/>
    <property type="match status" value="2"/>
</dbReference>
<dbReference type="RefSeq" id="XP_015953026.1">
    <property type="nucleotide sequence ID" value="XM_016097540.1"/>
</dbReference>
<evidence type="ECO:0000313" key="4">
    <source>
        <dbReference type="Proteomes" id="UP000515211"/>
    </source>
</evidence>
<dbReference type="GO" id="GO:0006952">
    <property type="term" value="P:defense response"/>
    <property type="evidence" value="ECO:0007669"/>
    <property type="project" value="UniProtKB-KW"/>
</dbReference>
<dbReference type="InterPro" id="IPR055126">
    <property type="entry name" value="EDR4-like_N"/>
</dbReference>
<evidence type="ECO:0000256" key="1">
    <source>
        <dbReference type="ARBA" id="ARBA00022821"/>
    </source>
</evidence>
<dbReference type="PANTHER" id="PTHR36766:SF40">
    <property type="entry name" value="DISEASE RESISTANCE PROTEIN RGA3"/>
    <property type="match status" value="1"/>
</dbReference>
<dbReference type="KEGG" id="adu:107477503"/>
<proteinExistence type="predicted"/>
<dbReference type="Pfam" id="PF22910">
    <property type="entry name" value="EDR4-like_1st"/>
    <property type="match status" value="1"/>
</dbReference>
<feature type="region of interest" description="Disordered" evidence="2">
    <location>
        <begin position="77"/>
        <end position="121"/>
    </location>
</feature>
<keyword evidence="1" id="KW-0611">Plant defense</keyword>
<feature type="compositionally biased region" description="Low complexity" evidence="2">
    <location>
        <begin position="106"/>
        <end position="121"/>
    </location>
</feature>
<feature type="domain" description="Enhanced disease resistance 4-like N-terminal" evidence="3">
    <location>
        <begin position="6"/>
        <end position="39"/>
    </location>
</feature>
<reference evidence="4" key="1">
    <citation type="journal article" date="2016" name="Nat. Genet.">
        <title>The genome sequences of Arachis duranensis and Arachis ipaensis, the diploid ancestors of cultivated peanut.</title>
        <authorList>
            <person name="Bertioli D.J."/>
            <person name="Cannon S.B."/>
            <person name="Froenicke L."/>
            <person name="Huang G."/>
            <person name="Farmer A.D."/>
            <person name="Cannon E.K."/>
            <person name="Liu X."/>
            <person name="Gao D."/>
            <person name="Clevenger J."/>
            <person name="Dash S."/>
            <person name="Ren L."/>
            <person name="Moretzsohn M.C."/>
            <person name="Shirasawa K."/>
            <person name="Huang W."/>
            <person name="Vidigal B."/>
            <person name="Abernathy B."/>
            <person name="Chu Y."/>
            <person name="Niederhuth C.E."/>
            <person name="Umale P."/>
            <person name="Araujo A.C."/>
            <person name="Kozik A."/>
            <person name="Kim K.D."/>
            <person name="Burow M.D."/>
            <person name="Varshney R.K."/>
            <person name="Wang X."/>
            <person name="Zhang X."/>
            <person name="Barkley N."/>
            <person name="Guimaraes P.M."/>
            <person name="Isobe S."/>
            <person name="Guo B."/>
            <person name="Liao B."/>
            <person name="Stalker H.T."/>
            <person name="Schmitz R.J."/>
            <person name="Scheffler B.E."/>
            <person name="Leal-Bertioli S.C."/>
            <person name="Xun X."/>
            <person name="Jackson S.A."/>
            <person name="Michelmore R."/>
            <person name="Ozias-Akins P."/>
        </authorList>
    </citation>
    <scope>NUCLEOTIDE SEQUENCE [LARGE SCALE GENOMIC DNA]</scope>
    <source>
        <strain evidence="4">cv. V14167</strain>
    </source>
</reference>
<dbReference type="AlphaFoldDB" id="A0A6P4CP63"/>
<organism evidence="4 5">
    <name type="scientific">Arachis duranensis</name>
    <name type="common">Wild peanut</name>
    <dbReference type="NCBI Taxonomy" id="130453"/>
    <lineage>
        <taxon>Eukaryota</taxon>
        <taxon>Viridiplantae</taxon>
        <taxon>Streptophyta</taxon>
        <taxon>Embryophyta</taxon>
        <taxon>Tracheophyta</taxon>
        <taxon>Spermatophyta</taxon>
        <taxon>Magnoliopsida</taxon>
        <taxon>eudicotyledons</taxon>
        <taxon>Gunneridae</taxon>
        <taxon>Pentapetalae</taxon>
        <taxon>rosids</taxon>
        <taxon>fabids</taxon>
        <taxon>Fabales</taxon>
        <taxon>Fabaceae</taxon>
        <taxon>Papilionoideae</taxon>
        <taxon>50 kb inversion clade</taxon>
        <taxon>dalbergioids sensu lato</taxon>
        <taxon>Dalbergieae</taxon>
        <taxon>Pterocarpus clade</taxon>
        <taxon>Arachis</taxon>
    </lineage>
</organism>
<protein>
    <submittedName>
        <fullName evidence="5">Disease resistance protein At3g14460</fullName>
    </submittedName>
</protein>
<name>A0A6P4CP63_ARADU</name>
<sequence length="577" mass="64261">MADLAKVRVVRCPKCRNILQEPVDYSVYRCGGCGTTLKAKHKDHGSVGLSEKGEVESDHAKSGNYLRRILIRRMLQEHESQMRHEKGSSENREEMEEEGHEITPRSSSGFSSSKDTSDTSLSEIEEIGLGEWMETEFTEIPQDYSFSDSARILKLREGSSGMLSDHISEADIFSIEQQKDNQSSMAKADIPIATTVTVLPLTDTPKAISPLKVETLSEEDSDNQRSSFEVLKVSTISQLLQLPTKLHSLKIDGCGSLEALPDDLLAGRTTLKELYLISCASLSSFPYPGSLTTLYIHKCRRLEFLPSLESSKKLAFLQNLCIGSSCDSLTTLTLDLFPKLKILCIWDCPNLHSVNFTGEFKGDLASLESLEIRDCPRLSSLPDGGLHTPNLESILIFNCKNLNALPNAMNFLASLRTLFLHRCPQIESLPHGGLPSSLTLLSIAYCDKLIPQKDWRLDSLESLNRFELEGGCMGMDSFPEDNLLPCNINSLRISTMHSLKKLNYKGFQHLNALQTLEIHGCDMLQSLPDQGLPSSLSNLCVQECPLLTPRLKPKRGKEWHKVAHIPHIQIDHQLLSA</sequence>
<dbReference type="GeneID" id="107477503"/>
<evidence type="ECO:0000259" key="3">
    <source>
        <dbReference type="Pfam" id="PF22910"/>
    </source>
</evidence>
<feature type="compositionally biased region" description="Basic and acidic residues" evidence="2">
    <location>
        <begin position="77"/>
        <end position="92"/>
    </location>
</feature>
<evidence type="ECO:0000256" key="2">
    <source>
        <dbReference type="SAM" id="MobiDB-lite"/>
    </source>
</evidence>
<dbReference type="InterPro" id="IPR032675">
    <property type="entry name" value="LRR_dom_sf"/>
</dbReference>
<dbReference type="SUPFAM" id="SSF52058">
    <property type="entry name" value="L domain-like"/>
    <property type="match status" value="1"/>
</dbReference>
<accession>A0A6P4CP63</accession>
<gene>
    <name evidence="5" type="primary">LOC107477503</name>
</gene>
<dbReference type="OrthoDB" id="1435453at2759"/>
<keyword evidence="4" id="KW-1185">Reference proteome</keyword>
<reference evidence="5" key="2">
    <citation type="submission" date="2025-08" db="UniProtKB">
        <authorList>
            <consortium name="RefSeq"/>
        </authorList>
    </citation>
    <scope>IDENTIFICATION</scope>
    <source>
        <tissue evidence="5">Whole plant</tissue>
    </source>
</reference>
<dbReference type="Proteomes" id="UP000515211">
    <property type="component" value="Chromosome 3"/>
</dbReference>
<dbReference type="PANTHER" id="PTHR36766">
    <property type="entry name" value="PLANT BROAD-SPECTRUM MILDEW RESISTANCE PROTEIN RPW8"/>
    <property type="match status" value="1"/>
</dbReference>